<dbReference type="PANTHER" id="PTHR42792:SF1">
    <property type="entry name" value="FLAGELLAR HOOK-ASSOCIATED PROTEIN 3"/>
    <property type="match status" value="1"/>
</dbReference>
<evidence type="ECO:0000256" key="3">
    <source>
        <dbReference type="ARBA" id="ARBA00005709"/>
    </source>
</evidence>
<accession>A0A418NRR9</accession>
<feature type="domain" description="Flagellin N-terminal" evidence="5">
    <location>
        <begin position="13"/>
        <end position="141"/>
    </location>
</feature>
<gene>
    <name evidence="6" type="ORF">D2V07_10670</name>
</gene>
<dbReference type="AlphaFoldDB" id="A0A418NRR9"/>
<protein>
    <submittedName>
        <fullName evidence="6">Flagellar biosynthesis protein FlgL</fullName>
    </submittedName>
</protein>
<evidence type="ECO:0000259" key="5">
    <source>
        <dbReference type="Pfam" id="PF00669"/>
    </source>
</evidence>
<keyword evidence="6" id="KW-0969">Cilium</keyword>
<dbReference type="InterPro" id="IPR001029">
    <property type="entry name" value="Flagellin_N"/>
</dbReference>
<evidence type="ECO:0000256" key="1">
    <source>
        <dbReference type="ARBA" id="ARBA00004365"/>
    </source>
</evidence>
<dbReference type="OrthoDB" id="7389561at2"/>
<dbReference type="EMBL" id="QXFL01000004">
    <property type="protein sequence ID" value="RIV85781.1"/>
    <property type="molecule type" value="Genomic_DNA"/>
</dbReference>
<dbReference type="InterPro" id="IPR001492">
    <property type="entry name" value="Flagellin"/>
</dbReference>
<dbReference type="SUPFAM" id="SSF64518">
    <property type="entry name" value="Phase 1 flagellin"/>
    <property type="match status" value="1"/>
</dbReference>
<dbReference type="PANTHER" id="PTHR42792">
    <property type="entry name" value="FLAGELLIN"/>
    <property type="match status" value="1"/>
</dbReference>
<keyword evidence="6" id="KW-0966">Cell projection</keyword>
<keyword evidence="6" id="KW-0282">Flagellum</keyword>
<keyword evidence="7" id="KW-1185">Reference proteome</keyword>
<dbReference type="Gene3D" id="1.20.1330.10">
    <property type="entry name" value="f41 fragment of flagellin, N-terminal domain"/>
    <property type="match status" value="1"/>
</dbReference>
<comment type="similarity">
    <text evidence="3">Belongs to the bacterial flagellin family.</text>
</comment>
<name>A0A418NRR9_9SPHN</name>
<evidence type="ECO:0000313" key="6">
    <source>
        <dbReference type="EMBL" id="RIV85781.1"/>
    </source>
</evidence>
<comment type="caution">
    <text evidence="6">The sequence shown here is derived from an EMBL/GenBank/DDBJ whole genome shotgun (WGS) entry which is preliminary data.</text>
</comment>
<dbReference type="RefSeq" id="WP_119586972.1">
    <property type="nucleotide sequence ID" value="NZ_CAWODQ010000024.1"/>
</dbReference>
<dbReference type="GO" id="GO:0005198">
    <property type="term" value="F:structural molecule activity"/>
    <property type="evidence" value="ECO:0007669"/>
    <property type="project" value="InterPro"/>
</dbReference>
<evidence type="ECO:0000256" key="4">
    <source>
        <dbReference type="ARBA" id="ARBA00023143"/>
    </source>
</evidence>
<dbReference type="Proteomes" id="UP000286576">
    <property type="component" value="Unassembled WGS sequence"/>
</dbReference>
<comment type="subcellular location">
    <subcellularLocation>
        <location evidence="1">Bacterial flagellum</location>
    </subcellularLocation>
    <subcellularLocation>
        <location evidence="2">Secreted</location>
    </subcellularLocation>
</comment>
<organism evidence="6 7">
    <name type="scientific">Aurantiacibacter zhengii</name>
    <dbReference type="NCBI Taxonomy" id="2307003"/>
    <lineage>
        <taxon>Bacteria</taxon>
        <taxon>Pseudomonadati</taxon>
        <taxon>Pseudomonadota</taxon>
        <taxon>Alphaproteobacteria</taxon>
        <taxon>Sphingomonadales</taxon>
        <taxon>Erythrobacteraceae</taxon>
        <taxon>Aurantiacibacter</taxon>
    </lineage>
</organism>
<dbReference type="GO" id="GO:0009288">
    <property type="term" value="C:bacterial-type flagellum"/>
    <property type="evidence" value="ECO:0007669"/>
    <property type="project" value="UniProtKB-SubCell"/>
</dbReference>
<dbReference type="Pfam" id="PF00669">
    <property type="entry name" value="Flagellin_N"/>
    <property type="match status" value="1"/>
</dbReference>
<sequence length="305" mass="32061">MNSVTNSTLVFYARSRLQMGGLREEAETLQARLSTGERLSRSSDNPVAASRLRTLQRAEQLGNVDAANARRAGEDLQVTAGSLESVANDLVRVRELAVWAATETIGETERKAIAAEIDDLRLRILESANALDSSGHAVFGGEGSGKAYETDAAGTATYIGTATSSTIDLGQGQSVTRGFTGPEVFTFTDGGTATDVFAHLAAFAAAIRGAATDPAAAARDAISGLDEALETVTRVQTVTGARVAWLDVVQDRQVDQSFARSQTIADTGGVDFASTVAELQQLLTVLEASQASFSRLANLSLFNQI</sequence>
<evidence type="ECO:0000313" key="7">
    <source>
        <dbReference type="Proteomes" id="UP000286576"/>
    </source>
</evidence>
<keyword evidence="4" id="KW-0975">Bacterial flagellum</keyword>
<reference evidence="6 7" key="1">
    <citation type="submission" date="2018-08" db="EMBL/GenBank/DDBJ databases">
        <title>Erythrobacter zhengii sp.nov., a bacterium isolated from deep-sea sediment.</title>
        <authorList>
            <person name="Fang C."/>
            <person name="Wu Y.-H."/>
            <person name="Sun C."/>
            <person name="Wang H."/>
            <person name="Cheng H."/>
            <person name="Meng F.-X."/>
            <person name="Wang C.-S."/>
            <person name="Xu X.-W."/>
        </authorList>
    </citation>
    <scope>NUCLEOTIDE SEQUENCE [LARGE SCALE GENOMIC DNA]</scope>
    <source>
        <strain evidence="6 7">V18</strain>
    </source>
</reference>
<proteinExistence type="inferred from homology"/>
<dbReference type="GO" id="GO:0005576">
    <property type="term" value="C:extracellular region"/>
    <property type="evidence" value="ECO:0007669"/>
    <property type="project" value="UniProtKB-SubCell"/>
</dbReference>
<evidence type="ECO:0000256" key="2">
    <source>
        <dbReference type="ARBA" id="ARBA00004613"/>
    </source>
</evidence>